<dbReference type="Pfam" id="PF13585">
    <property type="entry name" value="CHU_C"/>
    <property type="match status" value="1"/>
</dbReference>
<gene>
    <name evidence="1" type="ORF">ACFFU9_02380</name>
</gene>
<sequence length="479" mass="51495">MKHLYISFLVVFFVFFIQIVGGQAFISKPSLGFTQACASPLFNTFDITFSFTPETNSNPTNQFIIELSDSSGSFANPNILFTSTAGSVVESPATLNFSLPTSTSGEAYKIRVKSTGSGVTSQNSSTFAAYYKVHDSPFTINNSNENGSYCSGGSYLLTIDNPSDGMSDSPLQYPSLTFEWRKKTSPTTSVFVANGSSYSVSEPGTYFVKTDYGTCTSDSSSNHVTISEAGSGNTTSSINSSLGNPFCSTEGATTLSAISGDSYIWLKDGKEISGATSQTYVTEESGEFSVIINLGSCTASASILLESNGFTSSIDVADTETINEGGAVIASITTDATAPEFEWFFNEVVISGATTNSYEATQVGRYKAIVKQTIGCISTNEFEFIVKEPFPDVADIPNLISPNGDGINDTWVIPQNYVNGANTEVLIINAQGKTVFKTNNYQNNWPENQLDFQHINPVYYYIITTPDNKTKKGSITVVK</sequence>
<comment type="caution">
    <text evidence="1">The sequence shown here is derived from an EMBL/GenBank/DDBJ whole genome shotgun (WGS) entry which is preliminary data.</text>
</comment>
<dbReference type="Proteomes" id="UP001589585">
    <property type="component" value="Unassembled WGS sequence"/>
</dbReference>
<dbReference type="EMBL" id="JBHMFC010000008">
    <property type="protein sequence ID" value="MFB9055579.1"/>
    <property type="molecule type" value="Genomic_DNA"/>
</dbReference>
<dbReference type="RefSeq" id="WP_379859769.1">
    <property type="nucleotide sequence ID" value="NZ_JBHMFC010000008.1"/>
</dbReference>
<dbReference type="NCBIfam" id="TIGR04131">
    <property type="entry name" value="Bac_Flav_CTERM"/>
    <property type="match status" value="1"/>
</dbReference>
<evidence type="ECO:0000313" key="1">
    <source>
        <dbReference type="EMBL" id="MFB9055579.1"/>
    </source>
</evidence>
<proteinExistence type="predicted"/>
<accession>A0ABV5F874</accession>
<dbReference type="Gene3D" id="2.60.40.10">
    <property type="entry name" value="Immunoglobulins"/>
    <property type="match status" value="1"/>
</dbReference>
<dbReference type="InterPro" id="IPR013783">
    <property type="entry name" value="Ig-like_fold"/>
</dbReference>
<dbReference type="InterPro" id="IPR026341">
    <property type="entry name" value="T9SS_type_B"/>
</dbReference>
<protein>
    <submittedName>
        <fullName evidence="1">Gliding motility-associated C-terminal domain-containing protein</fullName>
    </submittedName>
</protein>
<keyword evidence="2" id="KW-1185">Reference proteome</keyword>
<organism evidence="1 2">
    <name type="scientific">Mariniflexile ostreae</name>
    <dbReference type="NCBI Taxonomy" id="1520892"/>
    <lineage>
        <taxon>Bacteria</taxon>
        <taxon>Pseudomonadati</taxon>
        <taxon>Bacteroidota</taxon>
        <taxon>Flavobacteriia</taxon>
        <taxon>Flavobacteriales</taxon>
        <taxon>Flavobacteriaceae</taxon>
        <taxon>Mariniflexile</taxon>
    </lineage>
</organism>
<name>A0ABV5F874_9FLAO</name>
<reference evidence="1 2" key="1">
    <citation type="submission" date="2024-09" db="EMBL/GenBank/DDBJ databases">
        <authorList>
            <person name="Sun Q."/>
            <person name="Mori K."/>
        </authorList>
    </citation>
    <scope>NUCLEOTIDE SEQUENCE [LARGE SCALE GENOMIC DNA]</scope>
    <source>
        <strain evidence="1 2">CECT 8622</strain>
    </source>
</reference>
<evidence type="ECO:0000313" key="2">
    <source>
        <dbReference type="Proteomes" id="UP001589585"/>
    </source>
</evidence>